<keyword evidence="3" id="KW-0444">Lipid biosynthesis</keyword>
<dbReference type="GO" id="GO:0000035">
    <property type="term" value="F:acyl binding"/>
    <property type="evidence" value="ECO:0007669"/>
    <property type="project" value="TreeGrafter"/>
</dbReference>
<comment type="similarity">
    <text evidence="3">Belongs to the acyl carrier protein (ACP) family.</text>
</comment>
<gene>
    <name evidence="3" type="primary">acpP</name>
    <name evidence="5" type="ORF">IAC07_05410</name>
</gene>
<comment type="caution">
    <text evidence="5">The sequence shown here is derived from an EMBL/GenBank/DDBJ whole genome shotgun (WGS) entry which is preliminary data.</text>
</comment>
<evidence type="ECO:0000256" key="3">
    <source>
        <dbReference type="HAMAP-Rule" id="MF_01217"/>
    </source>
</evidence>
<dbReference type="EMBL" id="JADIMJ010000081">
    <property type="protein sequence ID" value="MBO8454146.1"/>
    <property type="molecule type" value="Genomic_DNA"/>
</dbReference>
<proteinExistence type="inferred from homology"/>
<keyword evidence="3" id="KW-0443">Lipid metabolism</keyword>
<dbReference type="PANTHER" id="PTHR20863">
    <property type="entry name" value="ACYL CARRIER PROTEIN"/>
    <property type="match status" value="1"/>
</dbReference>
<protein>
    <recommendedName>
        <fullName evidence="3">Acyl carrier protein</fullName>
        <shortName evidence="3">ACP</shortName>
    </recommendedName>
</protein>
<keyword evidence="1 3" id="KW-0596">Phosphopantetheine</keyword>
<reference evidence="5" key="2">
    <citation type="journal article" date="2021" name="PeerJ">
        <title>Extensive microbial diversity within the chicken gut microbiome revealed by metagenomics and culture.</title>
        <authorList>
            <person name="Gilroy R."/>
            <person name="Ravi A."/>
            <person name="Getino M."/>
            <person name="Pursley I."/>
            <person name="Horton D.L."/>
            <person name="Alikhan N.F."/>
            <person name="Baker D."/>
            <person name="Gharbi K."/>
            <person name="Hall N."/>
            <person name="Watson M."/>
            <person name="Adriaenssens E.M."/>
            <person name="Foster-Nyarko E."/>
            <person name="Jarju S."/>
            <person name="Secka A."/>
            <person name="Antonio M."/>
            <person name="Oren A."/>
            <person name="Chaudhuri R.R."/>
            <person name="La Ragione R."/>
            <person name="Hildebrand F."/>
            <person name="Pallen M.J."/>
        </authorList>
    </citation>
    <scope>NUCLEOTIDE SEQUENCE</scope>
    <source>
        <strain evidence="5">F1-3629</strain>
    </source>
</reference>
<dbReference type="PROSITE" id="PS50075">
    <property type="entry name" value="CARRIER"/>
    <property type="match status" value="1"/>
</dbReference>
<dbReference type="InterPro" id="IPR009081">
    <property type="entry name" value="PP-bd_ACP"/>
</dbReference>
<dbReference type="PANTHER" id="PTHR20863:SF76">
    <property type="entry name" value="CARRIER DOMAIN-CONTAINING PROTEIN"/>
    <property type="match status" value="1"/>
</dbReference>
<evidence type="ECO:0000256" key="2">
    <source>
        <dbReference type="ARBA" id="ARBA00022553"/>
    </source>
</evidence>
<dbReference type="GO" id="GO:0009245">
    <property type="term" value="P:lipid A biosynthetic process"/>
    <property type="evidence" value="ECO:0007669"/>
    <property type="project" value="TreeGrafter"/>
</dbReference>
<sequence length="83" mass="9580">MEKEEIIQKIRETLAEGFEVDIEEIQPEAPMVQTLEMDSLDFVDMVVLIEKNFGFKVTAKDFEGVKTFSDLYGMILSRMNKEA</sequence>
<feature type="domain" description="Carrier" evidence="4">
    <location>
        <begin position="1"/>
        <end position="79"/>
    </location>
</feature>
<dbReference type="Gene3D" id="1.10.1200.10">
    <property type="entry name" value="ACP-like"/>
    <property type="match status" value="1"/>
</dbReference>
<keyword evidence="3" id="KW-0275">Fatty acid biosynthesis</keyword>
<keyword evidence="3" id="KW-0276">Fatty acid metabolism</keyword>
<dbReference type="SUPFAM" id="SSF47336">
    <property type="entry name" value="ACP-like"/>
    <property type="match status" value="1"/>
</dbReference>
<keyword evidence="2 3" id="KW-0597">Phosphoprotein</keyword>
<name>A0A940IG21_9BACT</name>
<dbReference type="Proteomes" id="UP000771749">
    <property type="component" value="Unassembled WGS sequence"/>
</dbReference>
<dbReference type="HAMAP" id="MF_01217">
    <property type="entry name" value="Acyl_carrier"/>
    <property type="match status" value="1"/>
</dbReference>
<dbReference type="AlphaFoldDB" id="A0A940IG21"/>
<evidence type="ECO:0000256" key="1">
    <source>
        <dbReference type="ARBA" id="ARBA00022450"/>
    </source>
</evidence>
<comment type="function">
    <text evidence="3">Carrier of the growing fatty acid chain in fatty acid biosynthesis.</text>
</comment>
<dbReference type="NCBIfam" id="NF003757">
    <property type="entry name" value="PRK05350.1"/>
    <property type="match status" value="1"/>
</dbReference>
<dbReference type="Pfam" id="PF00550">
    <property type="entry name" value="PP-binding"/>
    <property type="match status" value="1"/>
</dbReference>
<feature type="modified residue" description="O-(pantetheine 4'-phosphoryl)serine" evidence="3">
    <location>
        <position position="39"/>
    </location>
</feature>
<reference evidence="5" key="1">
    <citation type="submission" date="2020-10" db="EMBL/GenBank/DDBJ databases">
        <authorList>
            <person name="Gilroy R."/>
        </authorList>
    </citation>
    <scope>NUCLEOTIDE SEQUENCE</scope>
    <source>
        <strain evidence="5">F1-3629</strain>
    </source>
</reference>
<dbReference type="GO" id="GO:0000036">
    <property type="term" value="F:acyl carrier activity"/>
    <property type="evidence" value="ECO:0007669"/>
    <property type="project" value="UniProtKB-UniRule"/>
</dbReference>
<keyword evidence="3" id="KW-0963">Cytoplasm</keyword>
<evidence type="ECO:0000313" key="5">
    <source>
        <dbReference type="EMBL" id="MBO8454146.1"/>
    </source>
</evidence>
<evidence type="ECO:0000313" key="6">
    <source>
        <dbReference type="Proteomes" id="UP000771749"/>
    </source>
</evidence>
<dbReference type="InterPro" id="IPR003231">
    <property type="entry name" value="ACP"/>
</dbReference>
<organism evidence="5 6">
    <name type="scientific">Candidatus Cryptobacteroides gallistercoris</name>
    <dbReference type="NCBI Taxonomy" id="2840765"/>
    <lineage>
        <taxon>Bacteria</taxon>
        <taxon>Pseudomonadati</taxon>
        <taxon>Bacteroidota</taxon>
        <taxon>Bacteroidia</taxon>
        <taxon>Bacteroidales</taxon>
        <taxon>Candidatus Cryptobacteroides</taxon>
    </lineage>
</organism>
<comment type="pathway">
    <text evidence="3">Lipid metabolism; fatty acid biosynthesis.</text>
</comment>
<accession>A0A940IG21</accession>
<comment type="PTM">
    <text evidence="3">4'-phosphopantetheine is transferred from CoA to a specific serine of apo-ACP by AcpS. This modification is essential for activity because fatty acids are bound in thioester linkage to the sulfhydryl of the prosthetic group.</text>
</comment>
<dbReference type="InterPro" id="IPR036736">
    <property type="entry name" value="ACP-like_sf"/>
</dbReference>
<dbReference type="GO" id="GO:0005829">
    <property type="term" value="C:cytosol"/>
    <property type="evidence" value="ECO:0007669"/>
    <property type="project" value="TreeGrafter"/>
</dbReference>
<evidence type="ECO:0000259" key="4">
    <source>
        <dbReference type="PROSITE" id="PS50075"/>
    </source>
</evidence>
<dbReference type="GO" id="GO:0016020">
    <property type="term" value="C:membrane"/>
    <property type="evidence" value="ECO:0007669"/>
    <property type="project" value="GOC"/>
</dbReference>
<comment type="subcellular location">
    <subcellularLocation>
        <location evidence="3">Cytoplasm</location>
    </subcellularLocation>
</comment>